<dbReference type="GO" id="GO:0004673">
    <property type="term" value="F:protein histidine kinase activity"/>
    <property type="evidence" value="ECO:0007669"/>
    <property type="project" value="UniProtKB-EC"/>
</dbReference>
<feature type="domain" description="PAC" evidence="8">
    <location>
        <begin position="901"/>
        <end position="953"/>
    </location>
</feature>
<gene>
    <name evidence="9" type="ORF">LCGC14_1079020</name>
</gene>
<evidence type="ECO:0000259" key="7">
    <source>
        <dbReference type="PROSITE" id="PS50112"/>
    </source>
</evidence>
<dbReference type="InterPro" id="IPR013655">
    <property type="entry name" value="PAS_fold_3"/>
</dbReference>
<feature type="coiled-coil region" evidence="6">
    <location>
        <begin position="557"/>
        <end position="584"/>
    </location>
</feature>
<keyword evidence="3" id="KW-0597">Phosphoprotein</keyword>
<dbReference type="InterPro" id="IPR000700">
    <property type="entry name" value="PAS-assoc_C"/>
</dbReference>
<dbReference type="InterPro" id="IPR000014">
    <property type="entry name" value="PAS"/>
</dbReference>
<dbReference type="SUPFAM" id="SSF55785">
    <property type="entry name" value="PYP-like sensor domain (PAS domain)"/>
    <property type="match status" value="5"/>
</dbReference>
<comment type="catalytic activity">
    <reaction evidence="1">
        <text>ATP + protein L-histidine = ADP + protein N-phospho-L-histidine.</text>
        <dbReference type="EC" id="2.7.13.3"/>
    </reaction>
</comment>
<dbReference type="EC" id="2.7.13.3" evidence="2"/>
<dbReference type="PANTHER" id="PTHR43304:SF1">
    <property type="entry name" value="PAC DOMAIN-CONTAINING PROTEIN"/>
    <property type="match status" value="1"/>
</dbReference>
<feature type="domain" description="PAC" evidence="8">
    <location>
        <begin position="523"/>
        <end position="573"/>
    </location>
</feature>
<evidence type="ECO:0000313" key="9">
    <source>
        <dbReference type="EMBL" id="KKN06262.1"/>
    </source>
</evidence>
<dbReference type="Pfam" id="PF13426">
    <property type="entry name" value="PAS_9"/>
    <property type="match status" value="2"/>
</dbReference>
<feature type="non-terminal residue" evidence="9">
    <location>
        <position position="1032"/>
    </location>
</feature>
<dbReference type="PROSITE" id="PS50112">
    <property type="entry name" value="PAS"/>
    <property type="match status" value="4"/>
</dbReference>
<dbReference type="Pfam" id="PF08448">
    <property type="entry name" value="PAS_4"/>
    <property type="match status" value="2"/>
</dbReference>
<dbReference type="InterPro" id="IPR025847">
    <property type="entry name" value="MEDS_domain"/>
</dbReference>
<dbReference type="PROSITE" id="PS50113">
    <property type="entry name" value="PAC"/>
    <property type="match status" value="3"/>
</dbReference>
<dbReference type="SMART" id="SM00091">
    <property type="entry name" value="PAS"/>
    <property type="match status" value="5"/>
</dbReference>
<dbReference type="EMBL" id="LAZR01004710">
    <property type="protein sequence ID" value="KKN06262.1"/>
    <property type="molecule type" value="Genomic_DNA"/>
</dbReference>
<dbReference type="Gene3D" id="3.30.450.20">
    <property type="entry name" value="PAS domain"/>
    <property type="match status" value="5"/>
</dbReference>
<evidence type="ECO:0000256" key="1">
    <source>
        <dbReference type="ARBA" id="ARBA00000085"/>
    </source>
</evidence>
<dbReference type="PANTHER" id="PTHR43304">
    <property type="entry name" value="PHYTOCHROME-LIKE PROTEIN CPH1"/>
    <property type="match status" value="1"/>
</dbReference>
<dbReference type="SMART" id="SM00086">
    <property type="entry name" value="PAC"/>
    <property type="match status" value="4"/>
</dbReference>
<dbReference type="InterPro" id="IPR052162">
    <property type="entry name" value="Sensor_kinase/Photoreceptor"/>
</dbReference>
<dbReference type="AlphaFoldDB" id="A0A0F9N3H2"/>
<keyword evidence="5" id="KW-0418">Kinase</keyword>
<evidence type="ECO:0000256" key="4">
    <source>
        <dbReference type="ARBA" id="ARBA00022679"/>
    </source>
</evidence>
<reference evidence="9" key="1">
    <citation type="journal article" date="2015" name="Nature">
        <title>Complex archaea that bridge the gap between prokaryotes and eukaryotes.</title>
        <authorList>
            <person name="Spang A."/>
            <person name="Saw J.H."/>
            <person name="Jorgensen S.L."/>
            <person name="Zaremba-Niedzwiedzka K."/>
            <person name="Martijn J."/>
            <person name="Lind A.E."/>
            <person name="van Eijk R."/>
            <person name="Schleper C."/>
            <person name="Guy L."/>
            <person name="Ettema T.J."/>
        </authorList>
    </citation>
    <scope>NUCLEOTIDE SEQUENCE</scope>
</reference>
<organism evidence="9">
    <name type="scientific">marine sediment metagenome</name>
    <dbReference type="NCBI Taxonomy" id="412755"/>
    <lineage>
        <taxon>unclassified sequences</taxon>
        <taxon>metagenomes</taxon>
        <taxon>ecological metagenomes</taxon>
    </lineage>
</organism>
<evidence type="ECO:0000256" key="3">
    <source>
        <dbReference type="ARBA" id="ARBA00022553"/>
    </source>
</evidence>
<comment type="caution">
    <text evidence="9">The sequence shown here is derived from an EMBL/GenBank/DDBJ whole genome shotgun (WGS) entry which is preliminary data.</text>
</comment>
<protein>
    <recommendedName>
        <fullName evidence="2">histidine kinase</fullName>
        <ecNumber evidence="2">2.7.13.3</ecNumber>
    </recommendedName>
</protein>
<feature type="domain" description="PAC" evidence="8">
    <location>
        <begin position="650"/>
        <end position="700"/>
    </location>
</feature>
<feature type="domain" description="PAS" evidence="7">
    <location>
        <begin position="599"/>
        <end position="648"/>
    </location>
</feature>
<dbReference type="InterPro" id="IPR001610">
    <property type="entry name" value="PAC"/>
</dbReference>
<dbReference type="Pfam" id="PF08447">
    <property type="entry name" value="PAS_3"/>
    <property type="match status" value="1"/>
</dbReference>
<accession>A0A0F9N3H2</accession>
<feature type="domain" description="PAS" evidence="7">
    <location>
        <begin position="451"/>
        <end position="494"/>
    </location>
</feature>
<keyword evidence="4" id="KW-0808">Transferase</keyword>
<dbReference type="CDD" id="cd00130">
    <property type="entry name" value="PAS"/>
    <property type="match status" value="4"/>
</dbReference>
<feature type="domain" description="PAS" evidence="7">
    <location>
        <begin position="207"/>
        <end position="255"/>
    </location>
</feature>
<evidence type="ECO:0000256" key="5">
    <source>
        <dbReference type="ARBA" id="ARBA00022777"/>
    </source>
</evidence>
<feature type="domain" description="PAS" evidence="7">
    <location>
        <begin position="827"/>
        <end position="869"/>
    </location>
</feature>
<proteinExistence type="predicted"/>
<dbReference type="InterPro" id="IPR035965">
    <property type="entry name" value="PAS-like_dom_sf"/>
</dbReference>
<name>A0A0F9N3H2_9ZZZZ</name>
<keyword evidence="6" id="KW-0175">Coiled coil</keyword>
<dbReference type="Pfam" id="PF14417">
    <property type="entry name" value="MEDS"/>
    <property type="match status" value="1"/>
</dbReference>
<evidence type="ECO:0000256" key="2">
    <source>
        <dbReference type="ARBA" id="ARBA00012438"/>
    </source>
</evidence>
<evidence type="ECO:0000259" key="8">
    <source>
        <dbReference type="PROSITE" id="PS50113"/>
    </source>
</evidence>
<dbReference type="NCBIfam" id="TIGR00229">
    <property type="entry name" value="sensory_box"/>
    <property type="match status" value="5"/>
</dbReference>
<dbReference type="InterPro" id="IPR013656">
    <property type="entry name" value="PAS_4"/>
</dbReference>
<sequence>MESKIRNSGIDIIGKTPWGTHFCLFYQTKEDLIDILVPYFKAGLENNEYCMWVTSEPLNKREAEKVIRKAIPDFDKYLKRKQIEIISYTEWYMLNNEFNSNRVLNGWVDKCNSAQENGFEGLRLTGNTFWLEKKDWNDFKDYEKEVNTVIGNYQMMAICTYSLEKCGPFELLDVIKNHQFALIRRDGSWESFKSTEQIELKRKLKESDQRLKKFMDSATDGFVLIDSKLNYIDANKVTLQKVGMTKEELIGKNILDIAPNLKEIGMHDKYLDVIKTGKSFSSDDIVYNRQDGSLESYFSVRAFKVGDDLGVLFTDITERKKIEQELKESEEKWRALSENSPAHVMLLDREHKIMYINRTVPDLSKEEVIGTSVYDYTPQEFHKAKRDCYNTVWETGEPSSFSQYYKTKEGDIRYFDIWIGPVFQSGKVMALVTHSMDITKRKKKEQEMKESKEKFRALFENTNDAIFILDKDSQFIEINQTTCERLGYSREELLKLTPKDIIPPGYKVDIQGNIKTLEEKGELIIESEQMTKDGNIFPVEISSRIFNFGGKDSIISVSRDITERKAVEQELKESEEKFRLIAEQTLIGICIAQNKDLKYVNKAFGEIHGYTAEEMYEWTINDLFNNIHPDDLPQVEENRRLRETGDRSIHHYSFRIKTKSGKTKWLDVVSRFIHYNGEDAILATITDITELKEIDEKLKESKHDLDERVKELTCLYELSKLVENPVISLGDILNGTLNLIPPAFQFPDITIARITYDGKEYKHANYEETEWKLSTMVEINEKPLLIEVYFLEDKPFLKEEHDLIRDIGIRLKVTLEEKEAQNRLRESEENYRMGFESSTDGIASADMEGNFIDFNKPFLEMLGYSREELFKLNFREITPRRWHEMEDNMIISQLADGKDSGIFEKEYIRKDGTIFPVNARFWIIRDDQGDPVRMWGIVRDITESKKAEEELSSLAKFPSENPHPILRLNRNKVIYVNNSGNYLLDIEEDDEIPDIFRNEVERAFETSFIVDVDIELKDRVYSFTITPFVEQN</sequence>
<evidence type="ECO:0000256" key="6">
    <source>
        <dbReference type="SAM" id="Coils"/>
    </source>
</evidence>